<dbReference type="Gene3D" id="1.10.357.10">
    <property type="entry name" value="Tetracycline Repressor, domain 2"/>
    <property type="match status" value="1"/>
</dbReference>
<dbReference type="Pfam" id="PF00440">
    <property type="entry name" value="TetR_N"/>
    <property type="match status" value="1"/>
</dbReference>
<evidence type="ECO:0000256" key="3">
    <source>
        <dbReference type="ARBA" id="ARBA00023163"/>
    </source>
</evidence>
<gene>
    <name evidence="7" type="ORF">N8I84_14925</name>
</gene>
<dbReference type="InterPro" id="IPR009057">
    <property type="entry name" value="Homeodomain-like_sf"/>
</dbReference>
<dbReference type="PANTHER" id="PTHR30055">
    <property type="entry name" value="HTH-TYPE TRANSCRIPTIONAL REGULATOR RUTR"/>
    <property type="match status" value="1"/>
</dbReference>
<dbReference type="PROSITE" id="PS50977">
    <property type="entry name" value="HTH_TETR_2"/>
    <property type="match status" value="1"/>
</dbReference>
<feature type="DNA-binding region" description="H-T-H motif" evidence="4">
    <location>
        <begin position="32"/>
        <end position="51"/>
    </location>
</feature>
<dbReference type="InterPro" id="IPR036271">
    <property type="entry name" value="Tet_transcr_reg_TetR-rel_C_sf"/>
</dbReference>
<feature type="compositionally biased region" description="Basic and acidic residues" evidence="5">
    <location>
        <begin position="72"/>
        <end position="84"/>
    </location>
</feature>
<keyword evidence="3" id="KW-0804">Transcription</keyword>
<dbReference type="PANTHER" id="PTHR30055:SF234">
    <property type="entry name" value="HTH-TYPE TRANSCRIPTIONAL REGULATOR BETI"/>
    <property type="match status" value="1"/>
</dbReference>
<feature type="region of interest" description="Disordered" evidence="5">
    <location>
        <begin position="71"/>
        <end position="90"/>
    </location>
</feature>
<evidence type="ECO:0000313" key="7">
    <source>
        <dbReference type="EMBL" id="UXY19876.1"/>
    </source>
</evidence>
<evidence type="ECO:0000313" key="8">
    <source>
        <dbReference type="Proteomes" id="UP001061298"/>
    </source>
</evidence>
<keyword evidence="8" id="KW-1185">Reference proteome</keyword>
<name>A0ABY6DZP4_9ACTN</name>
<dbReference type="SUPFAM" id="SSF46689">
    <property type="entry name" value="Homeodomain-like"/>
    <property type="match status" value="1"/>
</dbReference>
<dbReference type="SUPFAM" id="SSF48498">
    <property type="entry name" value="Tetracyclin repressor-like, C-terminal domain"/>
    <property type="match status" value="1"/>
</dbReference>
<feature type="domain" description="HTH tetR-type" evidence="6">
    <location>
        <begin position="9"/>
        <end position="69"/>
    </location>
</feature>
<dbReference type="RefSeq" id="WP_263229994.1">
    <property type="nucleotide sequence ID" value="NZ_CP106793.1"/>
</dbReference>
<evidence type="ECO:0000259" key="6">
    <source>
        <dbReference type="PROSITE" id="PS50977"/>
    </source>
</evidence>
<dbReference type="Proteomes" id="UP001061298">
    <property type="component" value="Chromosome"/>
</dbReference>
<organism evidence="7 8">
    <name type="scientific">Streptomyces cynarae</name>
    <dbReference type="NCBI Taxonomy" id="2981134"/>
    <lineage>
        <taxon>Bacteria</taxon>
        <taxon>Bacillati</taxon>
        <taxon>Actinomycetota</taxon>
        <taxon>Actinomycetes</taxon>
        <taxon>Kitasatosporales</taxon>
        <taxon>Streptomycetaceae</taxon>
        <taxon>Streptomyces</taxon>
    </lineage>
</organism>
<keyword evidence="1" id="KW-0805">Transcription regulation</keyword>
<accession>A0ABY6DZP4</accession>
<proteinExistence type="predicted"/>
<protein>
    <submittedName>
        <fullName evidence="7">TetR/AcrR family transcriptional regulator</fullName>
    </submittedName>
</protein>
<reference evidence="7" key="1">
    <citation type="submission" date="2022-10" db="EMBL/GenBank/DDBJ databases">
        <authorList>
            <person name="Mo P."/>
        </authorList>
    </citation>
    <scope>NUCLEOTIDE SEQUENCE</scope>
    <source>
        <strain evidence="7">HUAS 13-4</strain>
    </source>
</reference>
<dbReference type="InterPro" id="IPR050109">
    <property type="entry name" value="HTH-type_TetR-like_transc_reg"/>
</dbReference>
<keyword evidence="2 4" id="KW-0238">DNA-binding</keyword>
<evidence type="ECO:0000256" key="5">
    <source>
        <dbReference type="SAM" id="MobiDB-lite"/>
    </source>
</evidence>
<evidence type="ECO:0000256" key="2">
    <source>
        <dbReference type="ARBA" id="ARBA00023125"/>
    </source>
</evidence>
<dbReference type="EMBL" id="CP106793">
    <property type="protein sequence ID" value="UXY19876.1"/>
    <property type="molecule type" value="Genomic_DNA"/>
</dbReference>
<sequence>MTGKQARSRLTYERVLDAAAEEFARQGYPNTNLQRVAERTGLTKGALYGHFPSKEKLARALVEQFDAALSTPDHDRTGGDDGRHAFGGPDGTALGKLRSLTFSLADRLENDIRTAAALRLVMDRAQRTGEPPTMLSRLRAHAVELVLEAQREQDVDPELPAERIANLLLAVLFGAHCTAPVVNWTKLPDRVREMWDLLDPALRGHRAEPGS</sequence>
<dbReference type="InterPro" id="IPR001647">
    <property type="entry name" value="HTH_TetR"/>
</dbReference>
<evidence type="ECO:0000256" key="4">
    <source>
        <dbReference type="PROSITE-ProRule" id="PRU00335"/>
    </source>
</evidence>
<evidence type="ECO:0000256" key="1">
    <source>
        <dbReference type="ARBA" id="ARBA00023015"/>
    </source>
</evidence>
<dbReference type="PRINTS" id="PR00455">
    <property type="entry name" value="HTHTETR"/>
</dbReference>